<dbReference type="EMBL" id="UINC01032957">
    <property type="protein sequence ID" value="SVB21470.1"/>
    <property type="molecule type" value="Genomic_DNA"/>
</dbReference>
<dbReference type="Gene3D" id="3.20.20.70">
    <property type="entry name" value="Aldolase class I"/>
    <property type="match status" value="1"/>
</dbReference>
<dbReference type="InterPro" id="IPR013785">
    <property type="entry name" value="Aldolase_TIM"/>
</dbReference>
<protein>
    <recommendedName>
        <fullName evidence="2">Radical SAM core domain-containing protein</fullName>
    </recommendedName>
</protein>
<evidence type="ECO:0008006" key="2">
    <source>
        <dbReference type="Google" id="ProtNLM"/>
    </source>
</evidence>
<gene>
    <name evidence="1" type="ORF">METZ01_LOCUS174324</name>
</gene>
<dbReference type="SUPFAM" id="SSF102114">
    <property type="entry name" value="Radical SAM enzymes"/>
    <property type="match status" value="1"/>
</dbReference>
<evidence type="ECO:0000313" key="1">
    <source>
        <dbReference type="EMBL" id="SVB21470.1"/>
    </source>
</evidence>
<dbReference type="InterPro" id="IPR058240">
    <property type="entry name" value="rSAM_sf"/>
</dbReference>
<dbReference type="CDD" id="cd01335">
    <property type="entry name" value="Radical_SAM"/>
    <property type="match status" value="1"/>
</dbReference>
<dbReference type="AlphaFoldDB" id="A0A382C611"/>
<name>A0A382C611_9ZZZZ</name>
<proteinExistence type="predicted"/>
<accession>A0A382C611</accession>
<organism evidence="1">
    <name type="scientific">marine metagenome</name>
    <dbReference type="NCBI Taxonomy" id="408172"/>
    <lineage>
        <taxon>unclassified sequences</taxon>
        <taxon>metagenomes</taxon>
        <taxon>ecological metagenomes</taxon>
    </lineage>
</organism>
<reference evidence="1" key="1">
    <citation type="submission" date="2018-05" db="EMBL/GenBank/DDBJ databases">
        <authorList>
            <person name="Lanie J.A."/>
            <person name="Ng W.-L."/>
            <person name="Kazmierczak K.M."/>
            <person name="Andrzejewski T.M."/>
            <person name="Davidsen T.M."/>
            <person name="Wayne K.J."/>
            <person name="Tettelin H."/>
            <person name="Glass J.I."/>
            <person name="Rusch D."/>
            <person name="Podicherti R."/>
            <person name="Tsui H.-C.T."/>
            <person name="Winkler M.E."/>
        </authorList>
    </citation>
    <scope>NUCLEOTIDE SEQUENCE</scope>
</reference>
<sequence>MPLLNNGSLEHAISGTYAYPNRIGLYPGINCQFFCTFCGRNYNAKYSKSVADESFLTFQKVIDQDPKTGQCEDRFRISGGLEPLTNPHIGKIISYGNDNGFKMQLYTNG</sequence>
<feature type="non-terminal residue" evidence="1">
    <location>
        <position position="109"/>
    </location>
</feature>